<protein>
    <recommendedName>
        <fullName evidence="4">Lipoprotein</fullName>
    </recommendedName>
</protein>
<reference evidence="2" key="2">
    <citation type="submission" date="2010-03" db="EMBL/GenBank/DDBJ databases">
        <authorList>
            <person name="Pajon A."/>
        </authorList>
    </citation>
    <scope>NUCLEOTIDE SEQUENCE</scope>
    <source>
        <strain evidence="2">Type strain: 18P13</strain>
    </source>
</reference>
<dbReference type="EMBL" id="FP929052">
    <property type="protein sequence ID" value="CBL17097.1"/>
    <property type="molecule type" value="Genomic_DNA"/>
</dbReference>
<dbReference type="STRING" id="213810.RUM_09250"/>
<dbReference type="BioCyc" id="RCHA213810:RUM_RS04450-MONOMER"/>
<dbReference type="HOGENOM" id="CLU_1625850_0_0_9"/>
<keyword evidence="3" id="KW-1185">Reference proteome</keyword>
<evidence type="ECO:0000313" key="2">
    <source>
        <dbReference type="EMBL" id="CBL17097.1"/>
    </source>
</evidence>
<organism evidence="2 3">
    <name type="scientific">Ruminococcus champanellensis (strain DSM 18848 / JCM 17042 / KCTC 15320 / 18P13)</name>
    <dbReference type="NCBI Taxonomy" id="213810"/>
    <lineage>
        <taxon>Bacteria</taxon>
        <taxon>Bacillati</taxon>
        <taxon>Bacillota</taxon>
        <taxon>Clostridia</taxon>
        <taxon>Eubacteriales</taxon>
        <taxon>Oscillospiraceae</taxon>
        <taxon>Ruminococcus</taxon>
    </lineage>
</organism>
<dbReference type="Proteomes" id="UP000007054">
    <property type="component" value="Chromosome"/>
</dbReference>
<dbReference type="AlphaFoldDB" id="D4LBV2"/>
<dbReference type="PATRIC" id="fig|213810.4.peg.834"/>
<evidence type="ECO:0008006" key="4">
    <source>
        <dbReference type="Google" id="ProtNLM"/>
    </source>
</evidence>
<gene>
    <name evidence="2" type="ordered locus">RUM_09250</name>
</gene>
<dbReference type="GeneID" id="83155690"/>
<evidence type="ECO:0000313" key="3">
    <source>
        <dbReference type="Proteomes" id="UP000007054"/>
    </source>
</evidence>
<accession>D4LBV2</accession>
<dbReference type="KEGG" id="rch:RUM_09250"/>
<evidence type="ECO:0000256" key="1">
    <source>
        <dbReference type="SAM" id="SignalP"/>
    </source>
</evidence>
<proteinExistence type="predicted"/>
<dbReference type="RefSeq" id="WP_015558004.1">
    <property type="nucleotide sequence ID" value="NC_021039.1"/>
</dbReference>
<feature type="chain" id="PRO_5003061311" description="Lipoprotein" evidence="1">
    <location>
        <begin position="24"/>
        <end position="165"/>
    </location>
</feature>
<feature type="signal peptide" evidence="1">
    <location>
        <begin position="1"/>
        <end position="23"/>
    </location>
</feature>
<reference evidence="2" key="1">
    <citation type="submission" date="2010-03" db="EMBL/GenBank/DDBJ databases">
        <title>The genome sequence of Ruminococcus sp. 18P13.</title>
        <authorList>
            <consortium name="metaHIT consortium -- http://www.metahit.eu/"/>
            <person name="Pajon A."/>
            <person name="Turner K."/>
            <person name="Parkhill J."/>
            <person name="Bernalier A."/>
        </authorList>
    </citation>
    <scope>NUCLEOTIDE SEQUENCE [LARGE SCALE GENOMIC DNA]</scope>
    <source>
        <strain evidence="2">Type strain: 18P13</strain>
    </source>
</reference>
<name>D4LBV2_RUMC1</name>
<keyword evidence="1" id="KW-0732">Signal</keyword>
<sequence length="165" mass="18598">MKNRVQRLPLFCLAAILCLSACGKTDSEQQSASVPFGTYVYTYEDGSTSQITVDAHTFRIQNGDYSYCAQIAAGRRLFAALGEQHKEGYSLSDEEKNKIVEEANSFDYAAYDETSVPYYLERMEEPDVNLIAENENGEPIWGLQLTYYGDDRTIGFGDGYYVLQE</sequence>